<proteinExistence type="predicted"/>
<sequence length="138" mass="15346">MDAYATTILDTQDSVLQQNIHPQRRRDTFLAGGTTSSLNNNLSANRCGIYLFIDEVPSSEDDDPLQRAELLIISLGEEDPFGQAGTSCMLAEVYPLHRAMSVEYRPDTGLVRRGRHILAEQAQAIPLPARSDCRRDSK</sequence>
<evidence type="ECO:0000313" key="2">
    <source>
        <dbReference type="Proteomes" id="UP000324748"/>
    </source>
</evidence>
<protein>
    <submittedName>
        <fullName evidence="1">Uncharacterized protein</fullName>
    </submittedName>
</protein>
<keyword evidence="2" id="KW-1185">Reference proteome</keyword>
<dbReference type="AlphaFoldDB" id="A0A5B0PY74"/>
<dbReference type="Proteomes" id="UP000324748">
    <property type="component" value="Unassembled WGS sequence"/>
</dbReference>
<dbReference type="OrthoDB" id="10298452at2759"/>
<comment type="caution">
    <text evidence="1">The sequence shown here is derived from an EMBL/GenBank/DDBJ whole genome shotgun (WGS) entry which is preliminary data.</text>
</comment>
<name>A0A5B0PY74_PUCGR</name>
<gene>
    <name evidence="1" type="ORF">PGT21_016138</name>
</gene>
<reference evidence="1 2" key="1">
    <citation type="submission" date="2019-05" db="EMBL/GenBank/DDBJ databases">
        <title>Emergence of the Ug99 lineage of the wheat stem rust pathogen through somatic hybridization.</title>
        <authorList>
            <person name="Li F."/>
            <person name="Upadhyaya N.M."/>
            <person name="Sperschneider J."/>
            <person name="Matny O."/>
            <person name="Nguyen-Phuc H."/>
            <person name="Mago R."/>
            <person name="Raley C."/>
            <person name="Miller M.E."/>
            <person name="Silverstein K.A.T."/>
            <person name="Henningsen E."/>
            <person name="Hirsch C.D."/>
            <person name="Visser B."/>
            <person name="Pretorius Z.A."/>
            <person name="Steffenson B.J."/>
            <person name="Schwessinger B."/>
            <person name="Dodds P.N."/>
            <person name="Figueroa M."/>
        </authorList>
    </citation>
    <scope>NUCLEOTIDE SEQUENCE [LARGE SCALE GENOMIC DNA]</scope>
    <source>
        <strain evidence="1">21-0</strain>
    </source>
</reference>
<accession>A0A5B0PY74</accession>
<organism evidence="1 2">
    <name type="scientific">Puccinia graminis f. sp. tritici</name>
    <dbReference type="NCBI Taxonomy" id="56615"/>
    <lineage>
        <taxon>Eukaryota</taxon>
        <taxon>Fungi</taxon>
        <taxon>Dikarya</taxon>
        <taxon>Basidiomycota</taxon>
        <taxon>Pucciniomycotina</taxon>
        <taxon>Pucciniomycetes</taxon>
        <taxon>Pucciniales</taxon>
        <taxon>Pucciniaceae</taxon>
        <taxon>Puccinia</taxon>
    </lineage>
</organism>
<evidence type="ECO:0000313" key="1">
    <source>
        <dbReference type="EMBL" id="KAA1105709.1"/>
    </source>
</evidence>
<dbReference type="EMBL" id="VSWC01000040">
    <property type="protein sequence ID" value="KAA1105709.1"/>
    <property type="molecule type" value="Genomic_DNA"/>
</dbReference>